<keyword evidence="1" id="KW-0560">Oxidoreductase</keyword>
<dbReference type="SUPFAM" id="SSF51679">
    <property type="entry name" value="Bacterial luciferase-like"/>
    <property type="match status" value="1"/>
</dbReference>
<protein>
    <submittedName>
        <fullName evidence="3">LLM class flavin-dependent oxidoreductase</fullName>
    </submittedName>
</protein>
<evidence type="ECO:0000259" key="2">
    <source>
        <dbReference type="Pfam" id="PF00296"/>
    </source>
</evidence>
<dbReference type="Pfam" id="PF00296">
    <property type="entry name" value="Bac_luciferase"/>
    <property type="match status" value="1"/>
</dbReference>
<dbReference type="PANTHER" id="PTHR43244:SF1">
    <property type="entry name" value="5,10-METHYLENETETRAHYDROMETHANOPTERIN REDUCTASE"/>
    <property type="match status" value="1"/>
</dbReference>
<dbReference type="InterPro" id="IPR011251">
    <property type="entry name" value="Luciferase-like_dom"/>
</dbReference>
<comment type="caution">
    <text evidence="3">The sequence shown here is derived from an EMBL/GenBank/DDBJ whole genome shotgun (WGS) entry which is preliminary data.</text>
</comment>
<name>A0ABN0UFA7_9ACTN</name>
<dbReference type="Gene3D" id="3.20.20.30">
    <property type="entry name" value="Luciferase-like domain"/>
    <property type="match status" value="1"/>
</dbReference>
<dbReference type="InterPro" id="IPR036661">
    <property type="entry name" value="Luciferase-like_sf"/>
</dbReference>
<dbReference type="PANTHER" id="PTHR43244">
    <property type="match status" value="1"/>
</dbReference>
<reference evidence="3 4" key="1">
    <citation type="journal article" date="2019" name="Int. J. Syst. Evol. Microbiol.">
        <title>The Global Catalogue of Microorganisms (GCM) 10K type strain sequencing project: providing services to taxonomists for standard genome sequencing and annotation.</title>
        <authorList>
            <consortium name="The Broad Institute Genomics Platform"/>
            <consortium name="The Broad Institute Genome Sequencing Center for Infectious Disease"/>
            <person name="Wu L."/>
            <person name="Ma J."/>
        </authorList>
    </citation>
    <scope>NUCLEOTIDE SEQUENCE [LARGE SCALE GENOMIC DNA]</scope>
    <source>
        <strain evidence="3 4">JCM 10425</strain>
    </source>
</reference>
<organism evidence="3 4">
    <name type="scientific">Cryptosporangium japonicum</name>
    <dbReference type="NCBI Taxonomy" id="80872"/>
    <lineage>
        <taxon>Bacteria</taxon>
        <taxon>Bacillati</taxon>
        <taxon>Actinomycetota</taxon>
        <taxon>Actinomycetes</taxon>
        <taxon>Cryptosporangiales</taxon>
        <taxon>Cryptosporangiaceae</taxon>
        <taxon>Cryptosporangium</taxon>
    </lineage>
</organism>
<dbReference type="CDD" id="cd01097">
    <property type="entry name" value="Tetrahydromethanopterin_reductase"/>
    <property type="match status" value="1"/>
</dbReference>
<evidence type="ECO:0000256" key="1">
    <source>
        <dbReference type="ARBA" id="ARBA00023002"/>
    </source>
</evidence>
<evidence type="ECO:0000313" key="4">
    <source>
        <dbReference type="Proteomes" id="UP001500967"/>
    </source>
</evidence>
<feature type="domain" description="Luciferase-like" evidence="2">
    <location>
        <begin position="16"/>
        <end position="221"/>
    </location>
</feature>
<proteinExistence type="predicted"/>
<dbReference type="Proteomes" id="UP001500967">
    <property type="component" value="Unassembled WGS sequence"/>
</dbReference>
<dbReference type="EMBL" id="BAAAGX010000014">
    <property type="protein sequence ID" value="GAA0248625.1"/>
    <property type="molecule type" value="Genomic_DNA"/>
</dbReference>
<accession>A0ABN0UFA7</accession>
<keyword evidence="4" id="KW-1185">Reference proteome</keyword>
<evidence type="ECO:0000313" key="3">
    <source>
        <dbReference type="EMBL" id="GAA0248625.1"/>
    </source>
</evidence>
<dbReference type="InterPro" id="IPR050564">
    <property type="entry name" value="F420-G6PD/mer"/>
</dbReference>
<sequence length="296" mass="31659">MQLDAVMWPDATWPVVREEWRHAERLGIHRGWFYDHLNLNGPAPWHEAWTALAAVAAATSRIGVGTQVTSPNFRHPVTTAKAALSLDALSEGRFVLGIGAGGPGRDSDAFGGAPLPRTERTARFREYVALTDRLLRSEHTDVTGTYFTAHDVALGGGEPRRPPIAIAATGPRGMALAAEFGDLWITQDIAKDPAVSGHTEIARQLGVLAEVCAEHGRDPATLPSLAVLGYGDERPLASIESFRDCVGRYAELGVTTLAVLWPREHDQLAVLEEAAALLVPDRVTGGCGDGAATPVR</sequence>
<dbReference type="RefSeq" id="WP_344650109.1">
    <property type="nucleotide sequence ID" value="NZ_BAAAGX010000014.1"/>
</dbReference>
<gene>
    <name evidence="3" type="ORF">GCM10009539_37400</name>
</gene>